<organism evidence="2 3">
    <name type="scientific">Plakobranchus ocellatus</name>
    <dbReference type="NCBI Taxonomy" id="259542"/>
    <lineage>
        <taxon>Eukaryota</taxon>
        <taxon>Metazoa</taxon>
        <taxon>Spiralia</taxon>
        <taxon>Lophotrochozoa</taxon>
        <taxon>Mollusca</taxon>
        <taxon>Gastropoda</taxon>
        <taxon>Heterobranchia</taxon>
        <taxon>Euthyneura</taxon>
        <taxon>Panpulmonata</taxon>
        <taxon>Sacoglossa</taxon>
        <taxon>Placobranchoidea</taxon>
        <taxon>Plakobranchidae</taxon>
        <taxon>Plakobranchus</taxon>
    </lineage>
</organism>
<dbReference type="EMBL" id="BLXT01003580">
    <property type="protein sequence ID" value="GFO02246.1"/>
    <property type="molecule type" value="Genomic_DNA"/>
</dbReference>
<sequence length="186" mass="21743">MYGDVTAKLLHDVEQAYQSPGPFLSSWLEHPIFITETPYYTNPVSDDLNNLEIYLILFVWELFLMLCLRLVIHWFKSGIFILALKCAQFRAHWKEISLLLSILIAYSLLLFFAMDGGLNLTYQFTRDNIVDWLDKSYVSIGPKDTGMSLFMRRKPHPLTEGLSNPYFLREEFRFVGEDVQFVNIKS</sequence>
<reference evidence="2 3" key="1">
    <citation type="journal article" date="2021" name="Elife">
        <title>Chloroplast acquisition without the gene transfer in kleptoplastic sea slugs, Plakobranchus ocellatus.</title>
        <authorList>
            <person name="Maeda T."/>
            <person name="Takahashi S."/>
            <person name="Yoshida T."/>
            <person name="Shimamura S."/>
            <person name="Takaki Y."/>
            <person name="Nagai Y."/>
            <person name="Toyoda A."/>
            <person name="Suzuki Y."/>
            <person name="Arimoto A."/>
            <person name="Ishii H."/>
            <person name="Satoh N."/>
            <person name="Nishiyama T."/>
            <person name="Hasebe M."/>
            <person name="Maruyama T."/>
            <person name="Minagawa J."/>
            <person name="Obokata J."/>
            <person name="Shigenobu S."/>
        </authorList>
    </citation>
    <scope>NUCLEOTIDE SEQUENCE [LARGE SCALE GENOMIC DNA]</scope>
</reference>
<keyword evidence="3" id="KW-1185">Reference proteome</keyword>
<accession>A0AAV3ZTB0</accession>
<name>A0AAV3ZTB0_9GAST</name>
<dbReference type="Proteomes" id="UP000735302">
    <property type="component" value="Unassembled WGS sequence"/>
</dbReference>
<feature type="transmembrane region" description="Helical" evidence="1">
    <location>
        <begin position="53"/>
        <end position="75"/>
    </location>
</feature>
<comment type="caution">
    <text evidence="2">The sequence shown here is derived from an EMBL/GenBank/DDBJ whole genome shotgun (WGS) entry which is preliminary data.</text>
</comment>
<protein>
    <submittedName>
        <fullName evidence="2">Uncharacterized protein</fullName>
    </submittedName>
</protein>
<keyword evidence="1" id="KW-0812">Transmembrane</keyword>
<gene>
    <name evidence="2" type="ORF">PoB_002875100</name>
</gene>
<dbReference type="AlphaFoldDB" id="A0AAV3ZTB0"/>
<keyword evidence="1" id="KW-1133">Transmembrane helix</keyword>
<proteinExistence type="predicted"/>
<keyword evidence="1" id="KW-0472">Membrane</keyword>
<evidence type="ECO:0000313" key="3">
    <source>
        <dbReference type="Proteomes" id="UP000735302"/>
    </source>
</evidence>
<evidence type="ECO:0000256" key="1">
    <source>
        <dbReference type="SAM" id="Phobius"/>
    </source>
</evidence>
<feature type="transmembrane region" description="Helical" evidence="1">
    <location>
        <begin position="96"/>
        <end position="114"/>
    </location>
</feature>
<evidence type="ECO:0000313" key="2">
    <source>
        <dbReference type="EMBL" id="GFO02246.1"/>
    </source>
</evidence>